<dbReference type="Pfam" id="PF20045">
    <property type="entry name" value="DUF6447"/>
    <property type="match status" value="1"/>
</dbReference>
<evidence type="ECO:0000313" key="1">
    <source>
        <dbReference type="EMBL" id="MYN09748.1"/>
    </source>
</evidence>
<gene>
    <name evidence="1" type="ORF">GTP77_20710</name>
</gene>
<dbReference type="AlphaFoldDB" id="A0A7X4KNZ3"/>
<comment type="caution">
    <text evidence="1">The sequence shown here is derived from an EMBL/GenBank/DDBJ whole genome shotgun (WGS) entry which is preliminary data.</text>
</comment>
<proteinExistence type="predicted"/>
<reference evidence="1 2" key="1">
    <citation type="submission" date="2019-12" db="EMBL/GenBank/DDBJ databases">
        <title>Novel species isolated from a subtropical stream in China.</title>
        <authorList>
            <person name="Lu H."/>
        </authorList>
    </citation>
    <scope>NUCLEOTIDE SEQUENCE [LARGE SCALE GENOMIC DNA]</scope>
    <source>
        <strain evidence="1 2">FT127W</strain>
    </source>
</reference>
<accession>A0A7X4KNZ3</accession>
<dbReference type="EMBL" id="WWCU01000027">
    <property type="protein sequence ID" value="MYN09748.1"/>
    <property type="molecule type" value="Genomic_DNA"/>
</dbReference>
<organism evidence="1 2">
    <name type="scientific">Pseudoduganella aquatica</name>
    <dbReference type="NCBI Taxonomy" id="2660641"/>
    <lineage>
        <taxon>Bacteria</taxon>
        <taxon>Pseudomonadati</taxon>
        <taxon>Pseudomonadota</taxon>
        <taxon>Betaproteobacteria</taxon>
        <taxon>Burkholderiales</taxon>
        <taxon>Oxalobacteraceae</taxon>
        <taxon>Telluria group</taxon>
        <taxon>Pseudoduganella</taxon>
    </lineage>
</organism>
<dbReference type="RefSeq" id="WP_161074048.1">
    <property type="nucleotide sequence ID" value="NZ_WWCU01000027.1"/>
</dbReference>
<dbReference type="InterPro" id="IPR045615">
    <property type="entry name" value="DUF6447"/>
</dbReference>
<sequence length="73" mass="8198">MPTITIDNQVYDLDTLPEAAKEQLRSLQFVDGELDRLQAKIAVLRTARSTYARALNEALAPLQAPVQDEILKF</sequence>
<protein>
    <submittedName>
        <fullName evidence="1">Uncharacterized protein</fullName>
    </submittedName>
</protein>
<name>A0A7X4KNZ3_9BURK</name>
<keyword evidence="2" id="KW-1185">Reference proteome</keyword>
<evidence type="ECO:0000313" key="2">
    <source>
        <dbReference type="Proteomes" id="UP000450676"/>
    </source>
</evidence>
<dbReference type="Proteomes" id="UP000450676">
    <property type="component" value="Unassembled WGS sequence"/>
</dbReference>